<dbReference type="OrthoDB" id="5990066at2759"/>
<feature type="transmembrane region" description="Helical" evidence="5">
    <location>
        <begin position="388"/>
        <end position="407"/>
    </location>
</feature>
<proteinExistence type="predicted"/>
<gene>
    <name evidence="6" type="ORF">OS493_024880</name>
</gene>
<feature type="transmembrane region" description="Helical" evidence="5">
    <location>
        <begin position="320"/>
        <end position="339"/>
    </location>
</feature>
<protein>
    <submittedName>
        <fullName evidence="6">Uncharacterized protein</fullName>
    </submittedName>
</protein>
<organism evidence="6 7">
    <name type="scientific">Desmophyllum pertusum</name>
    <dbReference type="NCBI Taxonomy" id="174260"/>
    <lineage>
        <taxon>Eukaryota</taxon>
        <taxon>Metazoa</taxon>
        <taxon>Cnidaria</taxon>
        <taxon>Anthozoa</taxon>
        <taxon>Hexacorallia</taxon>
        <taxon>Scleractinia</taxon>
        <taxon>Caryophylliina</taxon>
        <taxon>Caryophylliidae</taxon>
        <taxon>Desmophyllum</taxon>
    </lineage>
</organism>
<evidence type="ECO:0000256" key="4">
    <source>
        <dbReference type="ARBA" id="ARBA00023136"/>
    </source>
</evidence>
<dbReference type="Gene3D" id="1.20.1070.10">
    <property type="entry name" value="Rhodopsin 7-helix transmembrane proteins"/>
    <property type="match status" value="1"/>
</dbReference>
<dbReference type="InterPro" id="IPR053231">
    <property type="entry name" value="GPCR_LN-TM7"/>
</dbReference>
<accession>A0A9W9YY34</accession>
<evidence type="ECO:0000256" key="2">
    <source>
        <dbReference type="ARBA" id="ARBA00022692"/>
    </source>
</evidence>
<dbReference type="PANTHER" id="PTHR45902:SF1">
    <property type="entry name" value="LATROPHILIN RECEPTOR-LIKE PROTEIN A"/>
    <property type="match status" value="1"/>
</dbReference>
<feature type="transmembrane region" description="Helical" evidence="5">
    <location>
        <begin position="282"/>
        <end position="308"/>
    </location>
</feature>
<evidence type="ECO:0000313" key="7">
    <source>
        <dbReference type="Proteomes" id="UP001163046"/>
    </source>
</evidence>
<keyword evidence="4 5" id="KW-0472">Membrane</keyword>
<evidence type="ECO:0000313" key="6">
    <source>
        <dbReference type="EMBL" id="KAJ7371540.1"/>
    </source>
</evidence>
<dbReference type="PANTHER" id="PTHR45902">
    <property type="entry name" value="LATROPHILIN RECEPTOR-LIKE PROTEIN A"/>
    <property type="match status" value="1"/>
</dbReference>
<keyword evidence="2 5" id="KW-0812">Transmembrane</keyword>
<dbReference type="EMBL" id="MU826845">
    <property type="protein sequence ID" value="KAJ7371540.1"/>
    <property type="molecule type" value="Genomic_DNA"/>
</dbReference>
<dbReference type="Pfam" id="PF00002">
    <property type="entry name" value="7tm_2"/>
    <property type="match status" value="1"/>
</dbReference>
<comment type="caution">
    <text evidence="6">The sequence shown here is derived from an EMBL/GenBank/DDBJ whole genome shotgun (WGS) entry which is preliminary data.</text>
</comment>
<evidence type="ECO:0000256" key="1">
    <source>
        <dbReference type="ARBA" id="ARBA00004141"/>
    </source>
</evidence>
<dbReference type="GO" id="GO:0016020">
    <property type="term" value="C:membrane"/>
    <property type="evidence" value="ECO:0007669"/>
    <property type="project" value="UniProtKB-SubCell"/>
</dbReference>
<dbReference type="InterPro" id="IPR000832">
    <property type="entry name" value="GPCR_2_secretin-like"/>
</dbReference>
<evidence type="ECO:0000256" key="3">
    <source>
        <dbReference type="ARBA" id="ARBA00022989"/>
    </source>
</evidence>
<reference evidence="6" key="1">
    <citation type="submission" date="2023-01" db="EMBL/GenBank/DDBJ databases">
        <title>Genome assembly of the deep-sea coral Lophelia pertusa.</title>
        <authorList>
            <person name="Herrera S."/>
            <person name="Cordes E."/>
        </authorList>
    </citation>
    <scope>NUCLEOTIDE SEQUENCE</scope>
    <source>
        <strain evidence="6">USNM1676648</strain>
        <tissue evidence="6">Polyp</tissue>
    </source>
</reference>
<name>A0A9W9YY34_9CNID</name>
<dbReference type="AlphaFoldDB" id="A0A9W9YY34"/>
<evidence type="ECO:0000256" key="5">
    <source>
        <dbReference type="SAM" id="Phobius"/>
    </source>
</evidence>
<keyword evidence="3 5" id="KW-1133">Transmembrane helix</keyword>
<dbReference type="GO" id="GO:0004930">
    <property type="term" value="F:G protein-coupled receptor activity"/>
    <property type="evidence" value="ECO:0007669"/>
    <property type="project" value="InterPro"/>
</dbReference>
<sequence>MDLDFSESDQGTETSTVREHKVSCLEGHVYDFYLQVCRPGITPSNFTSNSLRSQIFSVSVWMRSNISTLWTALVTEINFKEAIVNNLNINETLLSDIAIGNPFGPVSTVVFNININPTVQKNFSIQIFQAAMSSISIVLNNVNFTVFKVTVKAFDCAVIDIFNPREYTFEGNAVKIRDTGEIFQETDYYSNETEWINGSLVPIGILTVCKPPRLNCSGVFVALNENEYVILSNGSLYRNISRELFEPRIFMLINDTIWVCTNFSSNYAEETFTDGTTKDDTILVVLTYVGLSLSILSFLLVLVTYSLFKELRTLPGINLMNLSLAHLLVDFLYLATGAIRQTKNQTRWATREAQYRKTAAVFLKLFIVMGFTWIFGFLKVLVSKYFEYPFIIFTTLQGLYVALAFVFTSRVKQMYYRLMCMKTDRTNSGAHGGSENTQL</sequence>
<comment type="subcellular location">
    <subcellularLocation>
        <location evidence="1">Membrane</location>
        <topology evidence="1">Multi-pass membrane protein</topology>
    </subcellularLocation>
</comment>
<dbReference type="Proteomes" id="UP001163046">
    <property type="component" value="Unassembled WGS sequence"/>
</dbReference>
<keyword evidence="7" id="KW-1185">Reference proteome</keyword>
<feature type="transmembrane region" description="Helical" evidence="5">
    <location>
        <begin position="360"/>
        <end position="382"/>
    </location>
</feature>